<dbReference type="Proteomes" id="UP001620597">
    <property type="component" value="Unassembled WGS sequence"/>
</dbReference>
<dbReference type="RefSeq" id="WP_416204929.1">
    <property type="nucleotide sequence ID" value="NZ_JBBKTX010000003.1"/>
</dbReference>
<proteinExistence type="predicted"/>
<comment type="caution">
    <text evidence="1">The sequence shown here is derived from an EMBL/GenBank/DDBJ whole genome shotgun (WGS) entry which is preliminary data.</text>
</comment>
<organism evidence="1 2">
    <name type="scientific">Oceanobacter antarcticus</name>
    <dbReference type="NCBI Taxonomy" id="3133425"/>
    <lineage>
        <taxon>Bacteria</taxon>
        <taxon>Pseudomonadati</taxon>
        <taxon>Pseudomonadota</taxon>
        <taxon>Gammaproteobacteria</taxon>
        <taxon>Oceanospirillales</taxon>
        <taxon>Oceanospirillaceae</taxon>
        <taxon>Oceanobacter</taxon>
    </lineage>
</organism>
<dbReference type="EMBL" id="JBBKTX010000003">
    <property type="protein sequence ID" value="MFK4751475.1"/>
    <property type="molecule type" value="Genomic_DNA"/>
</dbReference>
<gene>
    <name evidence="1" type="ORF">WG929_03530</name>
</gene>
<evidence type="ECO:0000313" key="1">
    <source>
        <dbReference type="EMBL" id="MFK4751475.1"/>
    </source>
</evidence>
<protein>
    <submittedName>
        <fullName evidence="1">Uncharacterized protein</fullName>
    </submittedName>
</protein>
<name>A0ABW8NEU4_9GAMM</name>
<accession>A0ABW8NEU4</accession>
<keyword evidence="2" id="KW-1185">Reference proteome</keyword>
<evidence type="ECO:0000313" key="2">
    <source>
        <dbReference type="Proteomes" id="UP001620597"/>
    </source>
</evidence>
<reference evidence="1 2" key="1">
    <citation type="submission" date="2024-03" db="EMBL/GenBank/DDBJ databases">
        <title>High-quality draft genome sequence of Oceanobacter sp. wDCs-4.</title>
        <authorList>
            <person name="Dong C."/>
        </authorList>
    </citation>
    <scope>NUCLEOTIDE SEQUENCE [LARGE SCALE GENOMIC DNA]</scope>
    <source>
        <strain evidence="2">wDCs-4</strain>
    </source>
</reference>
<sequence length="96" mass="10237">MNAACQPSTALPAGNRHLGVKLIAAANALSKLNDLGVEVLEANLTLAVPVLQVRSCAQLKAIGGSWAQTRTNANRDRVKTMCAILAGCRIEWEIRQ</sequence>